<gene>
    <name evidence="2" type="ORF">C5O18_06415</name>
</gene>
<dbReference type="InterPro" id="IPR031800">
    <property type="entry name" value="PilZ_atypical"/>
</dbReference>
<feature type="domain" description="Cyclic di-GMP receptor atypical PilZ" evidence="1">
    <location>
        <begin position="2"/>
        <end position="87"/>
    </location>
</feature>
<evidence type="ECO:0000313" key="2">
    <source>
        <dbReference type="EMBL" id="PQA40723.1"/>
    </source>
</evidence>
<dbReference type="Pfam" id="PF16823">
    <property type="entry name" value="tPilZ"/>
    <property type="match status" value="1"/>
</dbReference>
<organism evidence="2 3">
    <name type="scientific">Amnimonas aquatica</name>
    <dbReference type="NCBI Taxonomy" id="2094561"/>
    <lineage>
        <taxon>Bacteria</taxon>
        <taxon>Pseudomonadati</taxon>
        <taxon>Pseudomonadota</taxon>
        <taxon>Gammaproteobacteria</taxon>
        <taxon>Moraxellales</taxon>
        <taxon>Moraxellaceae</taxon>
        <taxon>Amnimonas</taxon>
    </lineage>
</organism>
<feature type="non-terminal residue" evidence="2">
    <location>
        <position position="1"/>
    </location>
</feature>
<sequence>YEQTPPLAGVRLTARGFAWLDGAPQGGAGETGVIELHAHPLAASPLRLPAKLTGRGGAELLDMPPLMRDALDKFLFRQHRRSIAESRQARQPG</sequence>
<reference evidence="3" key="1">
    <citation type="submission" date="2018-02" db="EMBL/GenBank/DDBJ databases">
        <title>Genome sequencing of Solimonas sp. HR-BB.</title>
        <authorList>
            <person name="Lee Y."/>
            <person name="Jeon C.O."/>
        </authorList>
    </citation>
    <scope>NUCLEOTIDE SEQUENCE [LARGE SCALE GENOMIC DNA]</scope>
    <source>
        <strain evidence="3">HR-E</strain>
    </source>
</reference>
<accession>A0A2P6AS87</accession>
<protein>
    <recommendedName>
        <fullName evidence="1">Cyclic di-GMP receptor atypical PilZ domain-containing protein</fullName>
    </recommendedName>
</protein>
<evidence type="ECO:0000313" key="3">
    <source>
        <dbReference type="Proteomes" id="UP000243900"/>
    </source>
</evidence>
<dbReference type="RefSeq" id="WP_206389763.1">
    <property type="nucleotide sequence ID" value="NZ_PTQZ01000137.1"/>
</dbReference>
<comment type="caution">
    <text evidence="2">The sequence shown here is derived from an EMBL/GenBank/DDBJ whole genome shotgun (WGS) entry which is preliminary data.</text>
</comment>
<dbReference type="Proteomes" id="UP000243900">
    <property type="component" value="Unassembled WGS sequence"/>
</dbReference>
<dbReference type="AlphaFoldDB" id="A0A2P6AS87"/>
<evidence type="ECO:0000259" key="1">
    <source>
        <dbReference type="Pfam" id="PF16823"/>
    </source>
</evidence>
<keyword evidence="3" id="KW-1185">Reference proteome</keyword>
<proteinExistence type="predicted"/>
<dbReference type="EMBL" id="PTQZ01000137">
    <property type="protein sequence ID" value="PQA40723.1"/>
    <property type="molecule type" value="Genomic_DNA"/>
</dbReference>
<name>A0A2P6AS87_9GAMM</name>